<sequence>MYTKEAGTQIIQHQDSLTDYCSISSSCSADPLGSDCSSTAGLGSLASHSSMLLPADQVEMGGDQDQEQQVSTSPQSDLDSAGAVNSTLPQLQAFTVLPVNGTLWIPRRGGDVMVIEMQPHGDQLRGRVTAVLSPPGCSSLGILEEAALVAKDTVVCGFHKENMEWCLCVWRGWGCNELEVFYQSYEELGRLETRMRKRR</sequence>
<comment type="caution">
    <text evidence="1">The sequence shown here is derived from an EMBL/GenBank/DDBJ whole genome shotgun (WGS) entry which is preliminary data.</text>
</comment>
<proteinExistence type="predicted"/>
<keyword evidence="1" id="KW-0418">Kinase</keyword>
<keyword evidence="1" id="KW-0808">Transferase</keyword>
<protein>
    <submittedName>
        <fullName evidence="1">Leucine-rich repeat serine/threonine-protein kinase 1</fullName>
    </submittedName>
</protein>
<dbReference type="Proteomes" id="UP000805704">
    <property type="component" value="Chromosome 7"/>
</dbReference>
<evidence type="ECO:0000313" key="2">
    <source>
        <dbReference type="Proteomes" id="UP000805704"/>
    </source>
</evidence>
<organism evidence="1 2">
    <name type="scientific">Nibea albiflora</name>
    <name type="common">Yellow drum</name>
    <name type="synonym">Corvina albiflora</name>
    <dbReference type="NCBI Taxonomy" id="240163"/>
    <lineage>
        <taxon>Eukaryota</taxon>
        <taxon>Metazoa</taxon>
        <taxon>Chordata</taxon>
        <taxon>Craniata</taxon>
        <taxon>Vertebrata</taxon>
        <taxon>Euteleostomi</taxon>
        <taxon>Actinopterygii</taxon>
        <taxon>Neopterygii</taxon>
        <taxon>Teleostei</taxon>
        <taxon>Neoteleostei</taxon>
        <taxon>Acanthomorphata</taxon>
        <taxon>Eupercaria</taxon>
        <taxon>Sciaenidae</taxon>
        <taxon>Nibea</taxon>
    </lineage>
</organism>
<dbReference type="EMBL" id="CM024795">
    <property type="protein sequence ID" value="KAG8001654.1"/>
    <property type="molecule type" value="Genomic_DNA"/>
</dbReference>
<evidence type="ECO:0000313" key="1">
    <source>
        <dbReference type="EMBL" id="KAG8001654.1"/>
    </source>
</evidence>
<name>A0ACB7EIB3_NIBAL</name>
<gene>
    <name evidence="1" type="primary">LRRK1</name>
    <name evidence="1" type="ORF">GBF38_007405</name>
</gene>
<accession>A0ACB7EIB3</accession>
<reference evidence="1" key="1">
    <citation type="submission" date="2020-04" db="EMBL/GenBank/DDBJ databases">
        <title>A chromosome-scale assembly and high-density genetic map of the yellow drum (Nibea albiflora) genome.</title>
        <authorList>
            <person name="Xu D."/>
            <person name="Zhang W."/>
            <person name="Chen R."/>
            <person name="Tan P."/>
            <person name="Wang L."/>
            <person name="Song H."/>
            <person name="Tian L."/>
            <person name="Zhu Q."/>
            <person name="Wang B."/>
        </authorList>
    </citation>
    <scope>NUCLEOTIDE SEQUENCE</scope>
    <source>
        <strain evidence="1">ZJHYS-2018</strain>
    </source>
</reference>
<keyword evidence="2" id="KW-1185">Reference proteome</keyword>